<feature type="active site" description="Nucleophile" evidence="5">
    <location>
        <position position="321"/>
    </location>
</feature>
<dbReference type="CDD" id="cd02440">
    <property type="entry name" value="AdoMet_MTases"/>
    <property type="match status" value="1"/>
</dbReference>
<keyword evidence="8" id="KW-1185">Reference proteome</keyword>
<comment type="caution">
    <text evidence="7">The sequence shown here is derived from an EMBL/GenBank/DDBJ whole genome shotgun (WGS) entry which is preliminary data.</text>
</comment>
<dbReference type="Gene3D" id="2.40.50.1070">
    <property type="match status" value="1"/>
</dbReference>
<dbReference type="GO" id="GO:0005829">
    <property type="term" value="C:cytosol"/>
    <property type="evidence" value="ECO:0007669"/>
    <property type="project" value="TreeGrafter"/>
</dbReference>
<dbReference type="InterPro" id="IPR029063">
    <property type="entry name" value="SAM-dependent_MTases_sf"/>
</dbReference>
<evidence type="ECO:0000313" key="7">
    <source>
        <dbReference type="EMBL" id="RIY34435.1"/>
    </source>
</evidence>
<dbReference type="RefSeq" id="WP_119524328.1">
    <property type="nucleotide sequence ID" value="NZ_NRHC01000003.1"/>
</dbReference>
<dbReference type="EMBL" id="NRHC01000003">
    <property type="protein sequence ID" value="RIY34435.1"/>
    <property type="molecule type" value="Genomic_DNA"/>
</dbReference>
<evidence type="ECO:0000256" key="1">
    <source>
        <dbReference type="ARBA" id="ARBA00022603"/>
    </source>
</evidence>
<feature type="binding site" evidence="5">
    <location>
        <position position="188"/>
    </location>
    <ligand>
        <name>S-adenosyl-L-methionine</name>
        <dbReference type="ChEBI" id="CHEBI:59789"/>
    </ligand>
</feature>
<dbReference type="Pfam" id="PF05958">
    <property type="entry name" value="tRNA_U5-meth_tr"/>
    <property type="match status" value="1"/>
</dbReference>
<dbReference type="InterPro" id="IPR010280">
    <property type="entry name" value="U5_MeTrfase_fam"/>
</dbReference>
<dbReference type="GO" id="GO:0008033">
    <property type="term" value="P:tRNA processing"/>
    <property type="evidence" value="ECO:0007669"/>
    <property type="project" value="UniProtKB-KW"/>
</dbReference>
<dbReference type="GO" id="GO:0000049">
    <property type="term" value="F:tRNA binding"/>
    <property type="evidence" value="ECO:0007669"/>
    <property type="project" value="TreeGrafter"/>
</dbReference>
<dbReference type="GO" id="GO:0019843">
    <property type="term" value="F:rRNA binding"/>
    <property type="evidence" value="ECO:0007669"/>
    <property type="project" value="TreeGrafter"/>
</dbReference>
<evidence type="ECO:0000313" key="8">
    <source>
        <dbReference type="Proteomes" id="UP000265691"/>
    </source>
</evidence>
<dbReference type="InterPro" id="IPR011869">
    <property type="entry name" value="TrmA_MeTrfase"/>
</dbReference>
<dbReference type="Gene3D" id="3.40.50.150">
    <property type="entry name" value="Vaccinia Virus protein VP39"/>
    <property type="match status" value="1"/>
</dbReference>
<feature type="binding site" evidence="5">
    <location>
        <position position="236"/>
    </location>
    <ligand>
        <name>S-adenosyl-L-methionine</name>
        <dbReference type="ChEBI" id="CHEBI:59789"/>
    </ligand>
</feature>
<keyword evidence="2 5" id="KW-0808">Transferase</keyword>
<dbReference type="PROSITE" id="PS01230">
    <property type="entry name" value="TRMA_1"/>
    <property type="match status" value="1"/>
</dbReference>
<sequence>MLIEDKILNFKNLIANFIPQFNAEEIEVFSGKQSGYRMRAEFSIYHQNEPEYSIKHYTHDPKTKERVFCNGHYDIATPLINQLMQLVEAFCQKNYEFSRKLFQVEYLTTTTQQAIISLIFHRKLDSENLDLTKAQELFQFLNTNGYPANVILRARKSSIIVGNNFIEEEFTVNGKKSKLLQVENSFSQPNAEINQLMLAYVEKHAKTDKDILELYCGVGNFTMILARSARKVLATEVNKQAVDFVYKNLSLNDIHNVQVGRISAEEFVQAINKVRPFRRLSHIELDSYDFSTVFVDPPRSGLDHASCDMLSKYNNVIYVSCNPNTLMENLQYLTSTHGYKIDNLALFDQFPQTNHCEAVAILSK</sequence>
<evidence type="ECO:0000256" key="6">
    <source>
        <dbReference type="PROSITE-ProRule" id="PRU10015"/>
    </source>
</evidence>
<keyword evidence="1 5" id="KW-0489">Methyltransferase</keyword>
<feature type="binding site" evidence="5">
    <location>
        <position position="215"/>
    </location>
    <ligand>
        <name>S-adenosyl-L-methionine</name>
        <dbReference type="ChEBI" id="CHEBI:59789"/>
    </ligand>
</feature>
<name>A0A3A1Y9S8_9GAMM</name>
<dbReference type="NCBIfam" id="TIGR02143">
    <property type="entry name" value="trmA_only"/>
    <property type="match status" value="1"/>
</dbReference>
<dbReference type="SUPFAM" id="SSF53335">
    <property type="entry name" value="S-adenosyl-L-methionine-dependent methyltransferases"/>
    <property type="match status" value="1"/>
</dbReference>
<feature type="active site" evidence="6">
    <location>
        <position position="321"/>
    </location>
</feature>
<dbReference type="FunFam" id="3.40.50.150:FF:000012">
    <property type="entry name" value="tRNA/tmRNA (uracil-C(5))-methyltransferase"/>
    <property type="match status" value="1"/>
</dbReference>
<keyword evidence="3 5" id="KW-0949">S-adenosyl-L-methionine</keyword>
<evidence type="ECO:0000256" key="5">
    <source>
        <dbReference type="PROSITE-ProRule" id="PRU01024"/>
    </source>
</evidence>
<evidence type="ECO:0000256" key="3">
    <source>
        <dbReference type="ARBA" id="ARBA00022691"/>
    </source>
</evidence>
<accession>A0A3A1Y9S8</accession>
<gene>
    <name evidence="7" type="ORF">CKF54_00625</name>
</gene>
<dbReference type="PANTHER" id="PTHR47790">
    <property type="entry name" value="TRNA/TMRNA (URACIL-C(5))-METHYLTRANSFERASE"/>
    <property type="match status" value="1"/>
</dbReference>
<comment type="similarity">
    <text evidence="5">Belongs to the class I-like SAM-binding methyltransferase superfamily. RNA M5U methyltransferase family.</text>
</comment>
<dbReference type="OrthoDB" id="9804590at2"/>
<feature type="binding site" evidence="5">
    <location>
        <position position="296"/>
    </location>
    <ligand>
        <name>S-adenosyl-L-methionine</name>
        <dbReference type="ChEBI" id="CHEBI:59789"/>
    </ligand>
</feature>
<dbReference type="PANTHER" id="PTHR47790:SF2">
    <property type="entry name" value="TRNA_TMRNA (URACIL-C(5))-METHYLTRANSFERASE"/>
    <property type="match status" value="1"/>
</dbReference>
<protein>
    <submittedName>
        <fullName evidence="7">tRNA (Uridine(54)-C5)-methyltransferase TrmA</fullName>
    </submittedName>
</protein>
<dbReference type="PROSITE" id="PS51687">
    <property type="entry name" value="SAM_MT_RNA_M5U"/>
    <property type="match status" value="1"/>
</dbReference>
<dbReference type="InterPro" id="IPR030390">
    <property type="entry name" value="MeTrfase_TrmA_AS"/>
</dbReference>
<organism evidence="7 8">
    <name type="scientific">Psittacicella hinzii</name>
    <dbReference type="NCBI Taxonomy" id="2028575"/>
    <lineage>
        <taxon>Bacteria</taxon>
        <taxon>Pseudomonadati</taxon>
        <taxon>Pseudomonadota</taxon>
        <taxon>Gammaproteobacteria</taxon>
        <taxon>Pasteurellales</taxon>
        <taxon>Psittacicellaceae</taxon>
        <taxon>Psittacicella</taxon>
    </lineage>
</organism>
<proteinExistence type="inferred from homology"/>
<dbReference type="GO" id="GO:0030697">
    <property type="term" value="F:tRNA (uracil(54)-C5)-methyltransferase activity, S-adenosyl methionine-dependent"/>
    <property type="evidence" value="ECO:0007669"/>
    <property type="project" value="InterPro"/>
</dbReference>
<keyword evidence="4" id="KW-0819">tRNA processing</keyword>
<dbReference type="Proteomes" id="UP000265691">
    <property type="component" value="Unassembled WGS sequence"/>
</dbReference>
<evidence type="ECO:0000256" key="4">
    <source>
        <dbReference type="ARBA" id="ARBA00022694"/>
    </source>
</evidence>
<reference evidence="7 8" key="1">
    <citation type="submission" date="2017-08" db="EMBL/GenBank/DDBJ databases">
        <title>Reclassification of Bisgaard taxon 37 and 44.</title>
        <authorList>
            <person name="Christensen H."/>
        </authorList>
    </citation>
    <scope>NUCLEOTIDE SEQUENCE [LARGE SCALE GENOMIC DNA]</scope>
    <source>
        <strain evidence="7 8">B96_3</strain>
    </source>
</reference>
<dbReference type="AlphaFoldDB" id="A0A3A1Y9S8"/>
<evidence type="ECO:0000256" key="2">
    <source>
        <dbReference type="ARBA" id="ARBA00022679"/>
    </source>
</evidence>
<dbReference type="GO" id="GO:0032259">
    <property type="term" value="P:methylation"/>
    <property type="evidence" value="ECO:0007669"/>
    <property type="project" value="UniProtKB-KW"/>
</dbReference>